<dbReference type="AlphaFoldDB" id="A0A256GEF4"/>
<proteinExistence type="predicted"/>
<organism evidence="1 2">
    <name type="scientific">Brucella pseudogrignonensis</name>
    <dbReference type="NCBI Taxonomy" id="419475"/>
    <lineage>
        <taxon>Bacteria</taxon>
        <taxon>Pseudomonadati</taxon>
        <taxon>Pseudomonadota</taxon>
        <taxon>Alphaproteobacteria</taxon>
        <taxon>Hyphomicrobiales</taxon>
        <taxon>Brucellaceae</taxon>
        <taxon>Brucella/Ochrobactrum group</taxon>
        <taxon>Brucella</taxon>
    </lineage>
</organism>
<name>A0A256GEF4_9HYPH</name>
<sequence length="197" mass="21754">MAEPELTKAPIRVMEAAIITRLRLAFPEKKFQIERVPAVLTVKEFERIVRLKPFIGLAWMGLQPDRDHGRLLSGAANWRLVLVVKASSNLDARFKGDRFDIGLDAMIDVSSVLLSGCTLPDIGTCTVTRAEAVYADGWADDATVLAQIDFDVRFTSPLSAFQIKTADDLKSLGITWITNDAEEPVITDTINPEESHA</sequence>
<evidence type="ECO:0000313" key="1">
    <source>
        <dbReference type="EMBL" id="OYR24981.1"/>
    </source>
</evidence>
<keyword evidence="2" id="KW-1185">Reference proteome</keyword>
<dbReference type="RefSeq" id="WP_094543817.1">
    <property type="nucleotide sequence ID" value="NZ_JBHEEM010000037.1"/>
</dbReference>
<protein>
    <submittedName>
        <fullName evidence="1">Uncharacterized protein</fullName>
    </submittedName>
</protein>
<dbReference type="Proteomes" id="UP000216188">
    <property type="component" value="Unassembled WGS sequence"/>
</dbReference>
<dbReference type="EMBL" id="NNRM01000024">
    <property type="protein sequence ID" value="OYR24981.1"/>
    <property type="molecule type" value="Genomic_DNA"/>
</dbReference>
<reference evidence="1 2" key="1">
    <citation type="submission" date="2017-07" db="EMBL/GenBank/DDBJ databases">
        <title>Phylogenetic study on the rhizospheric bacterium Ochrobactrum sp. A44.</title>
        <authorList>
            <person name="Krzyzanowska D.M."/>
            <person name="Ossowicki A."/>
            <person name="Rajewska M."/>
            <person name="Maciag T."/>
            <person name="Kaczynski Z."/>
            <person name="Czerwicka M."/>
            <person name="Jafra S."/>
        </authorList>
    </citation>
    <scope>NUCLEOTIDE SEQUENCE [LARGE SCALE GENOMIC DNA]</scope>
    <source>
        <strain evidence="1 2">CCUG 30717</strain>
    </source>
</reference>
<comment type="caution">
    <text evidence="1">The sequence shown here is derived from an EMBL/GenBank/DDBJ whole genome shotgun (WGS) entry which is preliminary data.</text>
</comment>
<accession>A0A256GEF4</accession>
<evidence type="ECO:0000313" key="2">
    <source>
        <dbReference type="Proteomes" id="UP000216188"/>
    </source>
</evidence>
<gene>
    <name evidence="1" type="ORF">CEV34_5649</name>
</gene>